<dbReference type="SUPFAM" id="SSF82199">
    <property type="entry name" value="SET domain"/>
    <property type="match status" value="1"/>
</dbReference>
<dbReference type="Gene3D" id="3.90.1410.10">
    <property type="entry name" value="set domain protein methyltransferase, domain 1"/>
    <property type="match status" value="1"/>
</dbReference>
<evidence type="ECO:0000313" key="6">
    <source>
        <dbReference type="Proteomes" id="UP001497392"/>
    </source>
</evidence>
<evidence type="ECO:0000256" key="2">
    <source>
        <dbReference type="ARBA" id="ARBA00022679"/>
    </source>
</evidence>
<sequence length="453" mass="49785">MRLSSSYSFAVNCRPQQRHATCACCGLRPTRTDTLGPHVKKRTKQKLTRLRITAGDVDNLRSAVDDVLYLMQECGAVGSVIAGQGKHGLGLFTTHGVSKGEPLMQVPESACLIVDYVQGIQLPDHAWPRLRKGLQREEALPWDILLGLALLDALNGDGGAFWEEYAERMLPQPASLTVPFCLQPSLLRELQHQEIISGATKQQDRLAGLFPGLATPMGNDSPTTYMQWGLACVRSRAFQLGKDRFAFVPFLDMANHSPTPNAAFRASETAAAIELVAVDDIDPGQEAVISYTERTGTTNMRMMQQYGFVLTGGNPADRVTLPYTQAARDYQPALSIQHLERILGDRAFVDMMGGRQPRLVAAMKSLPLRDDDTPANSSPAERDLVALLSHECNAQLEACASSIEKDIAACEAASANNDSKMQMVVQYRMERKMLLKKTRNVLNMYCGQACNNI</sequence>
<dbReference type="PROSITE" id="PS50280">
    <property type="entry name" value="SET"/>
    <property type="match status" value="1"/>
</dbReference>
<keyword evidence="3" id="KW-0949">S-adenosyl-L-methionine</keyword>
<dbReference type="PANTHER" id="PTHR13271:SF154">
    <property type="entry name" value="GRIP DOMAIN-CONTAINING PROTEIN"/>
    <property type="match status" value="1"/>
</dbReference>
<keyword evidence="6" id="KW-1185">Reference proteome</keyword>
<dbReference type="SUPFAM" id="SSF81822">
    <property type="entry name" value="RuBisCo LSMT C-terminal, substrate-binding domain"/>
    <property type="match status" value="1"/>
</dbReference>
<organism evidence="5 6">
    <name type="scientific">Coccomyxa viridis</name>
    <dbReference type="NCBI Taxonomy" id="1274662"/>
    <lineage>
        <taxon>Eukaryota</taxon>
        <taxon>Viridiplantae</taxon>
        <taxon>Chlorophyta</taxon>
        <taxon>core chlorophytes</taxon>
        <taxon>Trebouxiophyceae</taxon>
        <taxon>Trebouxiophyceae incertae sedis</taxon>
        <taxon>Coccomyxaceae</taxon>
        <taxon>Coccomyxa</taxon>
    </lineage>
</organism>
<feature type="domain" description="SET" evidence="4">
    <location>
        <begin position="73"/>
        <end position="292"/>
    </location>
</feature>
<dbReference type="InterPro" id="IPR046341">
    <property type="entry name" value="SET_dom_sf"/>
</dbReference>
<evidence type="ECO:0000256" key="1">
    <source>
        <dbReference type="ARBA" id="ARBA00022603"/>
    </source>
</evidence>
<dbReference type="Proteomes" id="UP001497392">
    <property type="component" value="Unassembled WGS sequence"/>
</dbReference>
<proteinExistence type="predicted"/>
<evidence type="ECO:0000256" key="3">
    <source>
        <dbReference type="ARBA" id="ARBA00022691"/>
    </source>
</evidence>
<protein>
    <submittedName>
        <fullName evidence="5">G9927 protein</fullName>
    </submittedName>
</protein>
<comment type="caution">
    <text evidence="5">The sequence shown here is derived from an EMBL/GenBank/DDBJ whole genome shotgun (WGS) entry which is preliminary data.</text>
</comment>
<dbReference type="PANTHER" id="PTHR13271">
    <property type="entry name" value="UNCHARACTERIZED PUTATIVE METHYLTRANSFERASE"/>
    <property type="match status" value="1"/>
</dbReference>
<dbReference type="Pfam" id="PF00856">
    <property type="entry name" value="SET"/>
    <property type="match status" value="1"/>
</dbReference>
<dbReference type="InterPro" id="IPR036464">
    <property type="entry name" value="Rubisco_LSMT_subst-bd_sf"/>
</dbReference>
<keyword evidence="2" id="KW-0808">Transferase</keyword>
<name>A0ABP1G5H8_9CHLO</name>
<reference evidence="5 6" key="1">
    <citation type="submission" date="2024-06" db="EMBL/GenBank/DDBJ databases">
        <authorList>
            <person name="Kraege A."/>
            <person name="Thomma B."/>
        </authorList>
    </citation>
    <scope>NUCLEOTIDE SEQUENCE [LARGE SCALE GENOMIC DNA]</scope>
</reference>
<evidence type="ECO:0000259" key="4">
    <source>
        <dbReference type="PROSITE" id="PS50280"/>
    </source>
</evidence>
<gene>
    <name evidence="5" type="primary">g9927</name>
    <name evidence="5" type="ORF">VP750_LOCUS8938</name>
</gene>
<dbReference type="EMBL" id="CAXHTA020000017">
    <property type="protein sequence ID" value="CAL5227032.1"/>
    <property type="molecule type" value="Genomic_DNA"/>
</dbReference>
<dbReference type="CDD" id="cd10527">
    <property type="entry name" value="SET_LSMT"/>
    <property type="match status" value="1"/>
</dbReference>
<keyword evidence="1" id="KW-0489">Methyltransferase</keyword>
<evidence type="ECO:0000313" key="5">
    <source>
        <dbReference type="EMBL" id="CAL5227032.1"/>
    </source>
</evidence>
<dbReference type="Gene3D" id="3.90.1420.10">
    <property type="entry name" value="Rubisco LSMT, substrate-binding domain"/>
    <property type="match status" value="1"/>
</dbReference>
<accession>A0ABP1G5H8</accession>
<dbReference type="InterPro" id="IPR001214">
    <property type="entry name" value="SET_dom"/>
</dbReference>
<dbReference type="InterPro" id="IPR050600">
    <property type="entry name" value="SETD3_SETD6_MTase"/>
</dbReference>